<organism evidence="4 5">
    <name type="scientific">Paramecium primaurelia</name>
    <dbReference type="NCBI Taxonomy" id="5886"/>
    <lineage>
        <taxon>Eukaryota</taxon>
        <taxon>Sar</taxon>
        <taxon>Alveolata</taxon>
        <taxon>Ciliophora</taxon>
        <taxon>Intramacronucleata</taxon>
        <taxon>Oligohymenophorea</taxon>
        <taxon>Peniculida</taxon>
        <taxon>Parameciidae</taxon>
        <taxon>Paramecium</taxon>
    </lineage>
</organism>
<evidence type="ECO:0000313" key="4">
    <source>
        <dbReference type="EMBL" id="CAD8047524.1"/>
    </source>
</evidence>
<protein>
    <recommendedName>
        <fullName evidence="3">SAC domain-containing protein</fullName>
    </recommendedName>
</protein>
<evidence type="ECO:0000313" key="5">
    <source>
        <dbReference type="Proteomes" id="UP000688137"/>
    </source>
</evidence>
<feature type="compositionally biased region" description="Basic and acidic residues" evidence="2">
    <location>
        <begin position="875"/>
        <end position="891"/>
    </location>
</feature>
<feature type="region of interest" description="Disordered" evidence="2">
    <location>
        <begin position="852"/>
        <end position="891"/>
    </location>
</feature>
<dbReference type="InterPro" id="IPR002013">
    <property type="entry name" value="SAC_dom"/>
</dbReference>
<keyword evidence="1" id="KW-0378">Hydrolase</keyword>
<dbReference type="AlphaFoldDB" id="A0A8S1JX20"/>
<accession>A0A8S1JX20</accession>
<dbReference type="GO" id="GO:0046856">
    <property type="term" value="P:phosphatidylinositol dephosphorylation"/>
    <property type="evidence" value="ECO:0007669"/>
    <property type="project" value="InterPro"/>
</dbReference>
<dbReference type="InterPro" id="IPR000300">
    <property type="entry name" value="IPPc"/>
</dbReference>
<feature type="domain" description="SAC" evidence="3">
    <location>
        <begin position="130"/>
        <end position="449"/>
    </location>
</feature>
<reference evidence="4" key="1">
    <citation type="submission" date="2021-01" db="EMBL/GenBank/DDBJ databases">
        <authorList>
            <consortium name="Genoscope - CEA"/>
            <person name="William W."/>
        </authorList>
    </citation>
    <scope>NUCLEOTIDE SEQUENCE</scope>
</reference>
<sequence length="891" mass="104074">MFKSQFLNNFTITRLASRIIINANEPSLGLQTVLIIDYTTGKILEQQQATLIEGEVCLEEIQASSILGIYQGQLQKYLIVCKKCELVAQVLKQKYYRIQSVGFIGFQIVLDKKMHYDEYGQIQSIKDYLSNHFYFSLNGNPAQPLQNCYKNNYRDFSEFLWNNHLTNKFQDYDIQPQWYCKMIQGYVGQFQSKLGNEQIKYILISRKCRYQSGTRFHHRGINDDGYVANYVATEFIIMVKNFCLSHVIYRGSVPTFWKQKGITGKVKITRNELLCEHAYLKHFNDLQECYKNISCINLMGENTSENILNESFQSLVDKNQIDGVILKRIDFHKICKNEKFKSIDNCIRKSDEESILFDCFAINTLNQQQIISMQQGAYRVNCLDCLDRTNAYQSRLCLRITDLILTKYQVNHDLDLLFMIEDTKACEFLNQYRVIWAENGDAISQLYCGTNATTSEFTKKGKTTFKGFITHNFASIGRLFNQTFIDSTKNQIIESYLYGIQNQRSSLQTYLSSQVKSYCKFQKYKLFALTWNVNGNLMYNLQNDVLQFHQDYIPDFIVISLQEIQQYKAHKMIGQNQDIVNEWIKSIDSSININGNQFCLVQQENLVGMLILIYSKVSLVQLISKISTDKIKTGLEGHAGNKGACLIRFQIKDSEITICNCHLASGNNKNKRRIESLEEIHEKAFKNQMKSIDLSDYTLLMGDLNFRLKSNQTQILDLIQQQKEFNQKGNLRQAEQCIIKLQQSDQVYEAKAKYPLQEYQEACITFLPTYKLNVNHTYQTKKQEQIPSYCDRIFIKTNEQALIKQLFYKSIDRFESDHLPVIAMFIIDVKTIDKEKEANLIKEFTQKSHQLEEEENILEEQQKDEKSTQQNNTKQENKKGIFQQFKDKFLK</sequence>
<dbReference type="Pfam" id="PF22669">
    <property type="entry name" value="Exo_endo_phos2"/>
    <property type="match status" value="1"/>
</dbReference>
<dbReference type="PANTHER" id="PTHR11200:SF275">
    <property type="entry name" value="LD06095P"/>
    <property type="match status" value="1"/>
</dbReference>
<evidence type="ECO:0000256" key="1">
    <source>
        <dbReference type="ARBA" id="ARBA00022801"/>
    </source>
</evidence>
<proteinExistence type="predicted"/>
<keyword evidence="5" id="KW-1185">Reference proteome</keyword>
<dbReference type="OMA" id="KWWIGNG"/>
<evidence type="ECO:0000256" key="2">
    <source>
        <dbReference type="SAM" id="MobiDB-lite"/>
    </source>
</evidence>
<dbReference type="Proteomes" id="UP000688137">
    <property type="component" value="Unassembled WGS sequence"/>
</dbReference>
<dbReference type="FunFam" id="3.60.10.10:FF:000233">
    <property type="entry name" value="Endonuclease/Exonuclease/phosphatase family protein"/>
    <property type="match status" value="1"/>
</dbReference>
<dbReference type="PROSITE" id="PS50275">
    <property type="entry name" value="SAC"/>
    <property type="match status" value="1"/>
</dbReference>
<dbReference type="PANTHER" id="PTHR11200">
    <property type="entry name" value="INOSITOL 5-PHOSPHATASE"/>
    <property type="match status" value="1"/>
</dbReference>
<name>A0A8S1JX20_PARPR</name>
<dbReference type="SMART" id="SM00128">
    <property type="entry name" value="IPPc"/>
    <property type="match status" value="1"/>
</dbReference>
<dbReference type="InterPro" id="IPR046985">
    <property type="entry name" value="IP5"/>
</dbReference>
<dbReference type="GO" id="GO:0004439">
    <property type="term" value="F:phosphatidylinositol-4,5-bisphosphate 5-phosphatase activity"/>
    <property type="evidence" value="ECO:0007669"/>
    <property type="project" value="TreeGrafter"/>
</dbReference>
<dbReference type="EMBL" id="CAJJDM010000008">
    <property type="protein sequence ID" value="CAD8047524.1"/>
    <property type="molecule type" value="Genomic_DNA"/>
</dbReference>
<dbReference type="Pfam" id="PF02383">
    <property type="entry name" value="Syja_N"/>
    <property type="match status" value="1"/>
</dbReference>
<gene>
    <name evidence="4" type="ORF">PPRIM_AZ9-3.1.T0110472</name>
</gene>
<comment type="caution">
    <text evidence="4">The sequence shown here is derived from an EMBL/GenBank/DDBJ whole genome shotgun (WGS) entry which is preliminary data.</text>
</comment>
<evidence type="ECO:0000259" key="3">
    <source>
        <dbReference type="PROSITE" id="PS50275"/>
    </source>
</evidence>